<dbReference type="AlphaFoldDB" id="A0A1E7FRV0"/>
<keyword evidence="5 8" id="KW-0808">Transferase</keyword>
<sequence length="238" mass="27214">SNRNSKNSVQDAFKARLAGSRFRILNEELYTNTSTNSYDKFKANPELFEQYHDGFRHQVESWPENPIHSTHLQLAYTSILLTPLDFGCGEAELAKDLSNIKRTQPKQNIHSFDLVSPNKFVTACDMSNVPLEDKSVDVCVFCLSLMGTNLADFIREAHRVLKNDGRVQIAEVRSRIEYIEKTEGTLDEFIGVLGKLGFECVRTDRTNTMFLLLELKKNGKNPSKKLEFSAKPCIYKRR</sequence>
<keyword evidence="4 8" id="KW-0489">Methyltransferase</keyword>
<dbReference type="KEGG" id="fcy:FRACYDRAFT_141427"/>
<protein>
    <recommendedName>
        <fullName evidence="8">Ribosomal RNA-processing protein 8</fullName>
        <ecNumber evidence="8">2.1.1.-</ecNumber>
    </recommendedName>
</protein>
<dbReference type="GO" id="GO:0005730">
    <property type="term" value="C:nucleolus"/>
    <property type="evidence" value="ECO:0007669"/>
    <property type="project" value="UniProtKB-SubCell"/>
</dbReference>
<dbReference type="GO" id="GO:0032259">
    <property type="term" value="P:methylation"/>
    <property type="evidence" value="ECO:0007669"/>
    <property type="project" value="UniProtKB-KW"/>
</dbReference>
<dbReference type="InterPro" id="IPR007823">
    <property type="entry name" value="RRP8"/>
</dbReference>
<reference evidence="9 10" key="1">
    <citation type="submission" date="2016-09" db="EMBL/GenBank/DDBJ databases">
        <title>Extensive genetic diversity and differential bi-allelic expression allows diatom success in the polar Southern Ocean.</title>
        <authorList>
            <consortium name="DOE Joint Genome Institute"/>
            <person name="Mock T."/>
            <person name="Otillar R.P."/>
            <person name="Strauss J."/>
            <person name="Dupont C."/>
            <person name="Frickenhaus S."/>
            <person name="Maumus F."/>
            <person name="Mcmullan M."/>
            <person name="Sanges R."/>
            <person name="Schmutz J."/>
            <person name="Toseland A."/>
            <person name="Valas R."/>
            <person name="Veluchamy A."/>
            <person name="Ward B.J."/>
            <person name="Allen A."/>
            <person name="Barry K."/>
            <person name="Falciatore A."/>
            <person name="Ferrante M."/>
            <person name="Fortunato A.E."/>
            <person name="Gloeckner G."/>
            <person name="Gruber A."/>
            <person name="Hipkin R."/>
            <person name="Janech M."/>
            <person name="Kroth P."/>
            <person name="Leese F."/>
            <person name="Lindquist E."/>
            <person name="Lyon B.R."/>
            <person name="Martin J."/>
            <person name="Mayer C."/>
            <person name="Parker M."/>
            <person name="Quesneville H."/>
            <person name="Raymond J."/>
            <person name="Uhlig C."/>
            <person name="Valentin K.U."/>
            <person name="Worden A.Z."/>
            <person name="Armbrust E.V."/>
            <person name="Bowler C."/>
            <person name="Green B."/>
            <person name="Moulton V."/>
            <person name="Van Oosterhout C."/>
            <person name="Grigoriev I."/>
        </authorList>
    </citation>
    <scope>NUCLEOTIDE SEQUENCE [LARGE SCALE GENOMIC DNA]</scope>
    <source>
        <strain evidence="9 10">CCMP1102</strain>
    </source>
</reference>
<evidence type="ECO:0000256" key="2">
    <source>
        <dbReference type="ARBA" id="ARBA00006301"/>
    </source>
</evidence>
<dbReference type="FunFam" id="1.10.10.2150:FF:000001">
    <property type="entry name" value="Ribosomal RNA-processing protein 8"/>
    <property type="match status" value="1"/>
</dbReference>
<accession>A0A1E7FRV0</accession>
<evidence type="ECO:0000313" key="10">
    <source>
        <dbReference type="Proteomes" id="UP000095751"/>
    </source>
</evidence>
<dbReference type="EC" id="2.1.1.-" evidence="8"/>
<dbReference type="GO" id="GO:0006364">
    <property type="term" value="P:rRNA processing"/>
    <property type="evidence" value="ECO:0007669"/>
    <property type="project" value="UniProtKB-UniRule"/>
</dbReference>
<keyword evidence="7 8" id="KW-0539">Nucleus</keyword>
<dbReference type="Gene3D" id="3.40.50.150">
    <property type="entry name" value="Vaccinia Virus protein VP39"/>
    <property type="match status" value="1"/>
</dbReference>
<comment type="function">
    <text evidence="8">Probable methyltransferase required to silence rDNA.</text>
</comment>
<gene>
    <name evidence="9" type="ORF">FRACYDRAFT_141427</name>
</gene>
<dbReference type="GO" id="GO:0008168">
    <property type="term" value="F:methyltransferase activity"/>
    <property type="evidence" value="ECO:0007669"/>
    <property type="project" value="UniProtKB-KW"/>
</dbReference>
<evidence type="ECO:0000256" key="5">
    <source>
        <dbReference type="ARBA" id="ARBA00022679"/>
    </source>
</evidence>
<dbReference type="InterPro" id="IPR029063">
    <property type="entry name" value="SAM-dependent_MTases_sf"/>
</dbReference>
<dbReference type="InParanoid" id="A0A1E7FRV0"/>
<comment type="subcellular location">
    <subcellularLocation>
        <location evidence="1 8">Nucleus</location>
        <location evidence="1 8">Nucleolus</location>
    </subcellularLocation>
</comment>
<feature type="non-terminal residue" evidence="9">
    <location>
        <position position="238"/>
    </location>
</feature>
<evidence type="ECO:0000256" key="4">
    <source>
        <dbReference type="ARBA" id="ARBA00022603"/>
    </source>
</evidence>
<dbReference type="Proteomes" id="UP000095751">
    <property type="component" value="Unassembled WGS sequence"/>
</dbReference>
<evidence type="ECO:0000256" key="1">
    <source>
        <dbReference type="ARBA" id="ARBA00004604"/>
    </source>
</evidence>
<dbReference type="FunCoup" id="A0A1E7FRV0">
    <property type="interactions" value="62"/>
</dbReference>
<evidence type="ECO:0000256" key="6">
    <source>
        <dbReference type="ARBA" id="ARBA00022691"/>
    </source>
</evidence>
<evidence type="ECO:0000256" key="3">
    <source>
        <dbReference type="ARBA" id="ARBA00022552"/>
    </source>
</evidence>
<comment type="similarity">
    <text evidence="2 8">Belongs to the methyltransferase superfamily. RRP8 family.</text>
</comment>
<evidence type="ECO:0000256" key="8">
    <source>
        <dbReference type="RuleBase" id="RU365074"/>
    </source>
</evidence>
<name>A0A1E7FRV0_9STRA</name>
<evidence type="ECO:0000256" key="7">
    <source>
        <dbReference type="ARBA" id="ARBA00023242"/>
    </source>
</evidence>
<organism evidence="9 10">
    <name type="scientific">Fragilariopsis cylindrus CCMP1102</name>
    <dbReference type="NCBI Taxonomy" id="635003"/>
    <lineage>
        <taxon>Eukaryota</taxon>
        <taxon>Sar</taxon>
        <taxon>Stramenopiles</taxon>
        <taxon>Ochrophyta</taxon>
        <taxon>Bacillariophyta</taxon>
        <taxon>Bacillariophyceae</taxon>
        <taxon>Bacillariophycidae</taxon>
        <taxon>Bacillariales</taxon>
        <taxon>Bacillariaceae</taxon>
        <taxon>Fragilariopsis</taxon>
    </lineage>
</organism>
<dbReference type="OrthoDB" id="10258825at2759"/>
<feature type="non-terminal residue" evidence="9">
    <location>
        <position position="1"/>
    </location>
</feature>
<dbReference type="PANTHER" id="PTHR12787:SF0">
    <property type="entry name" value="RIBOSOMAL RNA-PROCESSING PROTEIN 8"/>
    <property type="match status" value="1"/>
</dbReference>
<evidence type="ECO:0000313" key="9">
    <source>
        <dbReference type="EMBL" id="OEU20900.1"/>
    </source>
</evidence>
<dbReference type="CDD" id="cd02440">
    <property type="entry name" value="AdoMet_MTases"/>
    <property type="match status" value="1"/>
</dbReference>
<dbReference type="Gene3D" id="1.10.10.2150">
    <property type="entry name" value="Ribosomal RNA-processing protein 8, N-terminal domain"/>
    <property type="match status" value="1"/>
</dbReference>
<dbReference type="SUPFAM" id="SSF53335">
    <property type="entry name" value="S-adenosyl-L-methionine-dependent methyltransferases"/>
    <property type="match status" value="1"/>
</dbReference>
<keyword evidence="3 8" id="KW-0698">rRNA processing</keyword>
<keyword evidence="6 8" id="KW-0949">S-adenosyl-L-methionine</keyword>
<keyword evidence="10" id="KW-1185">Reference proteome</keyword>
<dbReference type="Pfam" id="PF05148">
    <property type="entry name" value="Methyltransf_8"/>
    <property type="match status" value="1"/>
</dbReference>
<dbReference type="EMBL" id="KV784354">
    <property type="protein sequence ID" value="OEU20900.1"/>
    <property type="molecule type" value="Genomic_DNA"/>
</dbReference>
<dbReference type="InterPro" id="IPR042036">
    <property type="entry name" value="RRP8_N"/>
</dbReference>
<dbReference type="PANTHER" id="PTHR12787">
    <property type="entry name" value="RIBOSOMAL RNA-PROCESSING PROTEIN 8"/>
    <property type="match status" value="1"/>
</dbReference>
<proteinExistence type="inferred from homology"/>